<accession>A0A8D5ZGV6</accession>
<evidence type="ECO:0000313" key="1">
    <source>
        <dbReference type="EMBL" id="BCU71293.1"/>
    </source>
</evidence>
<organism evidence="1 2">
    <name type="scientific">Stygiolobus caldivivus</name>
    <dbReference type="NCBI Taxonomy" id="2824673"/>
    <lineage>
        <taxon>Archaea</taxon>
        <taxon>Thermoproteota</taxon>
        <taxon>Thermoprotei</taxon>
        <taxon>Sulfolobales</taxon>
        <taxon>Sulfolobaceae</taxon>
        <taxon>Stygiolobus</taxon>
    </lineage>
</organism>
<gene>
    <name evidence="1" type="ORF">KN1_25900</name>
</gene>
<dbReference type="NCBIfam" id="NF046072">
    <property type="entry name" value="UpsX"/>
    <property type="match status" value="1"/>
</dbReference>
<dbReference type="EMBL" id="AP024597">
    <property type="protein sequence ID" value="BCU71293.1"/>
    <property type="molecule type" value="Genomic_DNA"/>
</dbReference>
<sequence length="674" mass="77176">MIPIIEKTFPIILPRDINVWMSKDQDRVLLYSDTVISPYYQLYPDVTVDGEWVVFEGGKLIRVDNQQRREIIQDYGSKIPIDVIYEDGKFLPVYKGLRGILVNGKKYSDYSTKYGFKVLVNSGITLITPEGKVIEKDKPNYYRIFSDYISLVYDNYSLVVDRRGNVKKYNKPAIYLATTSLGDLYQTINGRIIVDSLDYDLLGVCSSDVYYLGESYNGIFISCEGKVKYFYKGGWSYLGQIELNPHSSDVGQNIIALTNSYTQVYSYNLKKIFSLKNIQLLKIIGNKIVALSRGNKIFIISPHEEEGLISVSRAEIGYKLFISGYLKGEVHIGSRLVETGRKVENDNLIISIEPSKLDGNYVEDIIKIINEVYEYVYPVRVESEKASIDVKNIRLKMAEGNGRYVYDKESNAVLEGYLNYRIKSNLYKAIVLKARNKEVKYEIAGTDGELRFTLPFYKPDILEETIQIYVQRGSRTEDTYELTVKPDILNKKGIMSSSTIIEDSKRIKVRKIINKEFVWEEREEYPEVYDNLVVGKVGDYVNVEGNTIQVVKGAREVEIKRDNIRRKYVVYGIDNPVNIESIKIVGEDLYVLLRKDFENIPVSGIYGTQMDTTTGNELRFKLDPVYDEVIVITTLGGLKWKNTYKLENVLNNAIKIASCAATKLKEELETFGIV</sequence>
<proteinExistence type="predicted"/>
<reference evidence="1 2" key="1">
    <citation type="submission" date="2021-04" db="EMBL/GenBank/DDBJ databases">
        <title>Complete genome sequence of Stygiolobus sp. KN-1.</title>
        <authorList>
            <person name="Nakamura K."/>
            <person name="Sakai H."/>
            <person name="Kurosawa N."/>
        </authorList>
    </citation>
    <scope>NUCLEOTIDE SEQUENCE [LARGE SCALE GENOMIC DNA]</scope>
    <source>
        <strain evidence="1 2">KN-1</strain>
    </source>
</reference>
<name>A0A8D5ZGV6_9CREN</name>
<keyword evidence="2" id="KW-1185">Reference proteome</keyword>
<dbReference type="AlphaFoldDB" id="A0A8D5ZGV6"/>
<evidence type="ECO:0000313" key="2">
    <source>
        <dbReference type="Proteomes" id="UP000825123"/>
    </source>
</evidence>
<dbReference type="KEGG" id="csty:KN1_25900"/>
<dbReference type="Proteomes" id="UP000825123">
    <property type="component" value="Chromosome"/>
</dbReference>
<protein>
    <submittedName>
        <fullName evidence="1">Uncharacterized protein</fullName>
    </submittedName>
</protein>